<evidence type="ECO:0000256" key="4">
    <source>
        <dbReference type="PROSITE-ProRule" id="PRU00207"/>
    </source>
</evidence>
<name>A0A6P5IZ35_PHACI</name>
<evidence type="ECO:0000259" key="8">
    <source>
        <dbReference type="PROSITE" id="PS50145"/>
    </source>
</evidence>
<accession>A0A6P5IZ35</accession>
<dbReference type="SUPFAM" id="SSF49599">
    <property type="entry name" value="TRAF domain-like"/>
    <property type="match status" value="1"/>
</dbReference>
<evidence type="ECO:0000256" key="6">
    <source>
        <dbReference type="SAM" id="MobiDB-lite"/>
    </source>
</evidence>
<evidence type="ECO:0000256" key="3">
    <source>
        <dbReference type="ARBA" id="ARBA00022833"/>
    </source>
</evidence>
<dbReference type="Pfam" id="PF13923">
    <property type="entry name" value="zf-C3HC4_2"/>
    <property type="match status" value="1"/>
</dbReference>
<evidence type="ECO:0000313" key="11">
    <source>
        <dbReference type="RefSeq" id="XP_020824216.1"/>
    </source>
</evidence>
<dbReference type="PROSITE" id="PS50089">
    <property type="entry name" value="ZF_RING_2"/>
    <property type="match status" value="1"/>
</dbReference>
<dbReference type="InterPro" id="IPR013083">
    <property type="entry name" value="Znf_RING/FYVE/PHD"/>
</dbReference>
<organism evidence="9 11">
    <name type="scientific">Phascolarctos cinereus</name>
    <name type="common">Koala</name>
    <dbReference type="NCBI Taxonomy" id="38626"/>
    <lineage>
        <taxon>Eukaryota</taxon>
        <taxon>Metazoa</taxon>
        <taxon>Chordata</taxon>
        <taxon>Craniata</taxon>
        <taxon>Vertebrata</taxon>
        <taxon>Euteleostomi</taxon>
        <taxon>Mammalia</taxon>
        <taxon>Metatheria</taxon>
        <taxon>Diprotodontia</taxon>
        <taxon>Phascolarctidae</taxon>
        <taxon>Phascolarctos</taxon>
    </lineage>
</organism>
<dbReference type="Gene3D" id="3.30.40.10">
    <property type="entry name" value="Zinc/RING finger domain, C3HC4 (zinc finger)"/>
    <property type="match status" value="2"/>
</dbReference>
<evidence type="ECO:0000256" key="2">
    <source>
        <dbReference type="ARBA" id="ARBA00022771"/>
    </source>
</evidence>
<dbReference type="GeneTree" id="ENSGT00530000063647"/>
<dbReference type="RefSeq" id="XP_020824216.1">
    <property type="nucleotide sequence ID" value="XM_020968557.1"/>
</dbReference>
<dbReference type="PANTHER" id="PTHR10131">
    <property type="entry name" value="TNF RECEPTOR ASSOCIATED FACTOR"/>
    <property type="match status" value="1"/>
</dbReference>
<feature type="zinc finger region" description="TRAF-type" evidence="4">
    <location>
        <begin position="101"/>
        <end position="144"/>
    </location>
</feature>
<dbReference type="Proteomes" id="UP000515140">
    <property type="component" value="Unplaced"/>
</dbReference>
<dbReference type="InterPro" id="IPR017907">
    <property type="entry name" value="Znf_RING_CS"/>
</dbReference>
<evidence type="ECO:0000256" key="1">
    <source>
        <dbReference type="ARBA" id="ARBA00022723"/>
    </source>
</evidence>
<dbReference type="InterPro" id="IPR001293">
    <property type="entry name" value="Znf_TRAF"/>
</dbReference>
<dbReference type="SMART" id="SM00184">
    <property type="entry name" value="RING"/>
    <property type="match status" value="1"/>
</dbReference>
<dbReference type="PROSITE" id="PS50145">
    <property type="entry name" value="ZF_TRAF"/>
    <property type="match status" value="1"/>
</dbReference>
<dbReference type="SUPFAM" id="SSF57850">
    <property type="entry name" value="RING/U-box"/>
    <property type="match status" value="1"/>
</dbReference>
<evidence type="ECO:0000313" key="9">
    <source>
        <dbReference type="Proteomes" id="UP000515140"/>
    </source>
</evidence>
<keyword evidence="3 4" id="KW-0862">Zinc</keyword>
<keyword evidence="1 4" id="KW-0479">Metal-binding</keyword>
<keyword evidence="9" id="KW-1185">Reference proteome</keyword>
<feature type="region of interest" description="Disordered" evidence="6">
    <location>
        <begin position="274"/>
        <end position="294"/>
    </location>
</feature>
<dbReference type="AlphaFoldDB" id="A0A6P5IZ35"/>
<dbReference type="PANTHER" id="PTHR10131:SF157">
    <property type="entry name" value="RECEPTOR-ASSOCIATED FACTOR, PUTATIVE-RELATED"/>
    <property type="match status" value="1"/>
</dbReference>
<dbReference type="PROSITE" id="PS00518">
    <property type="entry name" value="ZF_RING_1"/>
    <property type="match status" value="1"/>
</dbReference>
<dbReference type="RefSeq" id="XP_020824207.1">
    <property type="nucleotide sequence ID" value="XM_020968548.1"/>
</dbReference>
<evidence type="ECO:0000259" key="7">
    <source>
        <dbReference type="PROSITE" id="PS50089"/>
    </source>
</evidence>
<feature type="compositionally biased region" description="Basic and acidic residues" evidence="6">
    <location>
        <begin position="274"/>
        <end position="285"/>
    </location>
</feature>
<dbReference type="GO" id="GO:0008270">
    <property type="term" value="F:zinc ion binding"/>
    <property type="evidence" value="ECO:0007669"/>
    <property type="project" value="UniProtKB-KW"/>
</dbReference>
<evidence type="ECO:0000256" key="5">
    <source>
        <dbReference type="SAM" id="Coils"/>
    </source>
</evidence>
<feature type="domain" description="TRAF-type" evidence="8">
    <location>
        <begin position="101"/>
        <end position="144"/>
    </location>
</feature>
<feature type="domain" description="RING-type" evidence="7">
    <location>
        <begin position="18"/>
        <end position="56"/>
    </location>
</feature>
<keyword evidence="5" id="KW-0175">Coiled coil</keyword>
<sequence length="294" mass="33839">MGYDIERFVGYVNEGLLCCICQGVLKDPLQAPCEHAFCASCIHGWLVYHSNCPEDRQTLNMSMLRPLYRYMRNDLNRLQLHCRNGERGCEMVCSLESVEQHERECEYGWISCTNTGCPVQVERRNLSGHLAACELRSQECPKGCGYTVFNSEDMQHNCIAELRSELVMLRVEMVYRMEKAAREMSSRLDSHRQHMVQKESLLQNEVVELKRQVFQMMSSVQSLIGAERLLHQELEQEKQELMELKKSLQDCRSTTADGNEKLTSLHSLTRLESVEKKTQGGDSHLKKVLHSSST</sequence>
<gene>
    <name evidence="10 11" type="primary">LOC110195701</name>
</gene>
<keyword evidence="2 4" id="KW-0863">Zinc-finger</keyword>
<protein>
    <submittedName>
        <fullName evidence="10 11">RING finger protein 151-like isoform X1</fullName>
    </submittedName>
</protein>
<reference evidence="10 11" key="1">
    <citation type="submission" date="2025-04" db="UniProtKB">
        <authorList>
            <consortium name="RefSeq"/>
        </authorList>
    </citation>
    <scope>IDENTIFICATION</scope>
    <source>
        <tissue evidence="10 11">Spleen</tissue>
    </source>
</reference>
<dbReference type="InterPro" id="IPR001841">
    <property type="entry name" value="Znf_RING"/>
</dbReference>
<dbReference type="GO" id="GO:0043122">
    <property type="term" value="P:regulation of canonical NF-kappaB signal transduction"/>
    <property type="evidence" value="ECO:0007669"/>
    <property type="project" value="TreeGrafter"/>
</dbReference>
<proteinExistence type="predicted"/>
<dbReference type="GeneID" id="110195701"/>
<dbReference type="KEGG" id="pcw:110195701"/>
<feature type="coiled-coil region" evidence="5">
    <location>
        <begin position="224"/>
        <end position="254"/>
    </location>
</feature>
<evidence type="ECO:0000313" key="10">
    <source>
        <dbReference type="RefSeq" id="XP_020824207.1"/>
    </source>
</evidence>